<dbReference type="Gene3D" id="2.40.70.10">
    <property type="entry name" value="Acid Proteases"/>
    <property type="match status" value="1"/>
</dbReference>
<evidence type="ECO:0000313" key="2">
    <source>
        <dbReference type="Proteomes" id="UP000009168"/>
    </source>
</evidence>
<dbReference type="GeneID" id="7824624"/>
<dbReference type="AlphaFoldDB" id="Q23FK4"/>
<dbReference type="EMBL" id="GG662704">
    <property type="protein sequence ID" value="EAR95606.2"/>
    <property type="molecule type" value="Genomic_DNA"/>
</dbReference>
<gene>
    <name evidence="1" type="ORF">TTHERM_00081100</name>
</gene>
<dbReference type="RefSeq" id="XP_001015851.2">
    <property type="nucleotide sequence ID" value="XM_001015851.2"/>
</dbReference>
<accession>Q23FK4</accession>
<dbReference type="SUPFAM" id="SSF50630">
    <property type="entry name" value="Acid proteases"/>
    <property type="match status" value="1"/>
</dbReference>
<name>Q23FK4_TETTS</name>
<dbReference type="InParanoid" id="Q23FK4"/>
<sequence length="233" mass="27591">MEILLILLNKIQQIYDGILNLIKDNANNMILQGYLQKKLKTPKFALTVEKQVAKFIYDEMPQIWYNALELKTKSSDSWDFKIIGLTFGGDNLLPLAHYQTIELSLNQYTQFPKGIFNYFMKKYDKLFTVFGKIAFLQNCKNCDCLDQYNFPEIKIYTEKVMIKLTAKQYFNVNKANSTKCCIEQSLDKFYLSQSFYQHYSSRINQYYGDTILSVLYHYKLNDYDSFNIYCNKI</sequence>
<organism evidence="1 2">
    <name type="scientific">Tetrahymena thermophila (strain SB210)</name>
    <dbReference type="NCBI Taxonomy" id="312017"/>
    <lineage>
        <taxon>Eukaryota</taxon>
        <taxon>Sar</taxon>
        <taxon>Alveolata</taxon>
        <taxon>Ciliophora</taxon>
        <taxon>Intramacronucleata</taxon>
        <taxon>Oligohymenophorea</taxon>
        <taxon>Hymenostomatida</taxon>
        <taxon>Tetrahymenina</taxon>
        <taxon>Tetrahymenidae</taxon>
        <taxon>Tetrahymena</taxon>
    </lineage>
</organism>
<protein>
    <submittedName>
        <fullName evidence="1">Transmembrane protein, putative</fullName>
    </submittedName>
</protein>
<evidence type="ECO:0000313" key="1">
    <source>
        <dbReference type="EMBL" id="EAR95606.2"/>
    </source>
</evidence>
<keyword evidence="1" id="KW-0472">Membrane</keyword>
<keyword evidence="2" id="KW-1185">Reference proteome</keyword>
<dbReference type="Proteomes" id="UP000009168">
    <property type="component" value="Unassembled WGS sequence"/>
</dbReference>
<dbReference type="InterPro" id="IPR021109">
    <property type="entry name" value="Peptidase_aspartic_dom_sf"/>
</dbReference>
<dbReference type="KEGG" id="tet:TTHERM_00081100"/>
<reference evidence="2" key="1">
    <citation type="journal article" date="2006" name="PLoS Biol.">
        <title>Macronuclear genome sequence of the ciliate Tetrahymena thermophila, a model eukaryote.</title>
        <authorList>
            <person name="Eisen J.A."/>
            <person name="Coyne R.S."/>
            <person name="Wu M."/>
            <person name="Wu D."/>
            <person name="Thiagarajan M."/>
            <person name="Wortman J.R."/>
            <person name="Badger J.H."/>
            <person name="Ren Q."/>
            <person name="Amedeo P."/>
            <person name="Jones K.M."/>
            <person name="Tallon L.J."/>
            <person name="Delcher A.L."/>
            <person name="Salzberg S.L."/>
            <person name="Silva J.C."/>
            <person name="Haas B.J."/>
            <person name="Majoros W.H."/>
            <person name="Farzad M."/>
            <person name="Carlton J.M."/>
            <person name="Smith R.K. Jr."/>
            <person name="Garg J."/>
            <person name="Pearlman R.E."/>
            <person name="Karrer K.M."/>
            <person name="Sun L."/>
            <person name="Manning G."/>
            <person name="Elde N.C."/>
            <person name="Turkewitz A.P."/>
            <person name="Asai D.J."/>
            <person name="Wilkes D.E."/>
            <person name="Wang Y."/>
            <person name="Cai H."/>
            <person name="Collins K."/>
            <person name="Stewart B.A."/>
            <person name="Lee S.R."/>
            <person name="Wilamowska K."/>
            <person name="Weinberg Z."/>
            <person name="Ruzzo W.L."/>
            <person name="Wloga D."/>
            <person name="Gaertig J."/>
            <person name="Frankel J."/>
            <person name="Tsao C.-C."/>
            <person name="Gorovsky M.A."/>
            <person name="Keeling P.J."/>
            <person name="Waller R.F."/>
            <person name="Patron N.J."/>
            <person name="Cherry J.M."/>
            <person name="Stover N.A."/>
            <person name="Krieger C.J."/>
            <person name="del Toro C."/>
            <person name="Ryder H.F."/>
            <person name="Williamson S.C."/>
            <person name="Barbeau R.A."/>
            <person name="Hamilton E.P."/>
            <person name="Orias E."/>
        </authorList>
    </citation>
    <scope>NUCLEOTIDE SEQUENCE [LARGE SCALE GENOMIC DNA]</scope>
    <source>
        <strain evidence="2">SB210</strain>
    </source>
</reference>
<keyword evidence="1" id="KW-0812">Transmembrane</keyword>
<proteinExistence type="predicted"/>
<dbReference type="HOGENOM" id="CLU_481054_0_0_1"/>